<organism evidence="1 2">
    <name type="scientific">Arthrobacter phage Wheelbite</name>
    <dbReference type="NCBI Taxonomy" id="2015873"/>
    <lineage>
        <taxon>Viruses</taxon>
        <taxon>Duplodnaviria</taxon>
        <taxon>Heunggongvirae</taxon>
        <taxon>Uroviricota</taxon>
        <taxon>Caudoviricetes</taxon>
        <taxon>Laroyevirus</taxon>
        <taxon>Laroyevirus wheelbite</taxon>
    </lineage>
</organism>
<keyword evidence="1" id="KW-0489">Methyltransferase</keyword>
<reference evidence="2" key="1">
    <citation type="submission" date="2017-05" db="EMBL/GenBank/DDBJ databases">
        <authorList>
            <person name="Aguayo I.A."/>
            <person name="Haubrich L.A."/>
            <person name="Lawand A."/>
            <person name="Nayek S."/>
            <person name="Syed N."/>
            <person name="Wagner P.E."/>
            <person name="Donegan-Quick R."/>
            <person name="Kim T."/>
            <person name="Visi D.K."/>
            <person name="Allen M.S."/>
            <person name="Hughes L.E."/>
            <person name="Stoner T.H."/>
            <person name="Garlena R.A."/>
            <person name="Russell D.A."/>
            <person name="Pope W.H."/>
            <person name="Jacobs-Sera D."/>
            <person name="Hatfull G.F."/>
        </authorList>
    </citation>
    <scope>NUCLEOTIDE SEQUENCE [LARGE SCALE GENOMIC DNA]</scope>
</reference>
<dbReference type="RefSeq" id="YP_010082716.1">
    <property type="nucleotide sequence ID" value="NC_055034.1"/>
</dbReference>
<dbReference type="SUPFAM" id="SSF53335">
    <property type="entry name" value="S-adenosyl-L-methionine-dependent methyltransferases"/>
    <property type="match status" value="1"/>
</dbReference>
<dbReference type="EMBL" id="MF140434">
    <property type="protein sequence ID" value="ASR84101.1"/>
    <property type="molecule type" value="Genomic_DNA"/>
</dbReference>
<dbReference type="KEGG" id="vg:65071722"/>
<evidence type="ECO:0000313" key="2">
    <source>
        <dbReference type="Proteomes" id="UP000225544"/>
    </source>
</evidence>
<evidence type="ECO:0000313" key="1">
    <source>
        <dbReference type="EMBL" id="ASR84101.1"/>
    </source>
</evidence>
<keyword evidence="1" id="KW-0808">Transferase</keyword>
<protein>
    <submittedName>
        <fullName evidence="1">Methyltransferase</fullName>
    </submittedName>
</protein>
<proteinExistence type="predicted"/>
<dbReference type="GeneID" id="65071722"/>
<dbReference type="GO" id="GO:0032259">
    <property type="term" value="P:methylation"/>
    <property type="evidence" value="ECO:0007669"/>
    <property type="project" value="UniProtKB-KW"/>
</dbReference>
<dbReference type="InterPro" id="IPR029063">
    <property type="entry name" value="SAM-dependent_MTases_sf"/>
</dbReference>
<accession>A0A222ZIU7</accession>
<dbReference type="Proteomes" id="UP000225544">
    <property type="component" value="Segment"/>
</dbReference>
<name>A0A222ZIU7_9CAUD</name>
<dbReference type="GO" id="GO:0008168">
    <property type="term" value="F:methyltransferase activity"/>
    <property type="evidence" value="ECO:0007669"/>
    <property type="project" value="UniProtKB-KW"/>
</dbReference>
<gene>
    <name evidence="1" type="primary">8</name>
    <name evidence="1" type="ORF">SEA_WHEELBITE_8</name>
</gene>
<keyword evidence="2" id="KW-1185">Reference proteome</keyword>
<sequence length="192" mass="21669">MSRRFDSEEYLREWQDHDVYPAIHDAIYRAIEDHTGEGEKVIDLGASTGLLTRRMVAGGRRVVPVEPHGPSRARGAVFGTWEGLEVHAQPISASAGIEPFRALLEDERPTVLVARRVFPEIYESTELVRTGMWQTFLDVLNESAVELIVLEGRKFSSRTTHPLGHVEREVAALGNHWRVLHLWGEVAVLEKV</sequence>